<name>A0A5S5D5Z4_9SPHI</name>
<keyword evidence="2" id="KW-1185">Reference proteome</keyword>
<dbReference type="EMBL" id="VNHX01000022">
    <property type="protein sequence ID" value="TYP91065.1"/>
    <property type="molecule type" value="Genomic_DNA"/>
</dbReference>
<evidence type="ECO:0000313" key="1">
    <source>
        <dbReference type="EMBL" id="TYP91065.1"/>
    </source>
</evidence>
<dbReference type="AlphaFoldDB" id="A0A5S5D5Z4"/>
<proteinExistence type="predicted"/>
<protein>
    <submittedName>
        <fullName evidence="1">Uncharacterized protein</fullName>
    </submittedName>
</protein>
<reference evidence="1 2" key="1">
    <citation type="submission" date="2019-07" db="EMBL/GenBank/DDBJ databases">
        <title>Genomic Encyclopedia of Archaeal and Bacterial Type Strains, Phase II (KMG-II): from individual species to whole genera.</title>
        <authorList>
            <person name="Goeker M."/>
        </authorList>
    </citation>
    <scope>NUCLEOTIDE SEQUENCE [LARGE SCALE GENOMIC DNA]</scope>
    <source>
        <strain evidence="1 2">DSM 18850</strain>
    </source>
</reference>
<gene>
    <name evidence="1" type="ORF">BC792_12232</name>
</gene>
<sequence length="46" mass="5242">MTVVAIKNNFTAYRRLLSAISFPQRLYKLTPLQLIAICHQLSAISH</sequence>
<dbReference type="Proteomes" id="UP000325105">
    <property type="component" value="Unassembled WGS sequence"/>
</dbReference>
<organism evidence="1 2">
    <name type="scientific">Sphingobacterium allocomposti</name>
    <dbReference type="NCBI Taxonomy" id="415956"/>
    <lineage>
        <taxon>Bacteria</taxon>
        <taxon>Pseudomonadati</taxon>
        <taxon>Bacteroidota</taxon>
        <taxon>Sphingobacteriia</taxon>
        <taxon>Sphingobacteriales</taxon>
        <taxon>Sphingobacteriaceae</taxon>
        <taxon>Sphingobacterium</taxon>
    </lineage>
</organism>
<evidence type="ECO:0000313" key="2">
    <source>
        <dbReference type="Proteomes" id="UP000325105"/>
    </source>
</evidence>
<comment type="caution">
    <text evidence="1">The sequence shown here is derived from an EMBL/GenBank/DDBJ whole genome shotgun (WGS) entry which is preliminary data.</text>
</comment>
<accession>A0A5S5D5Z4</accession>